<feature type="transmembrane region" description="Helical" evidence="7">
    <location>
        <begin position="604"/>
        <end position="626"/>
    </location>
</feature>
<keyword evidence="5" id="KW-1015">Disulfide bond</keyword>
<feature type="region of interest" description="Disordered" evidence="6">
    <location>
        <begin position="554"/>
        <end position="603"/>
    </location>
</feature>
<dbReference type="InterPro" id="IPR027273">
    <property type="entry name" value="Neocarzinostatin-like"/>
</dbReference>
<keyword evidence="7" id="KW-0812">Transmembrane</keyword>
<dbReference type="EMBL" id="FQZK01000007">
    <property type="protein sequence ID" value="SHJ53189.1"/>
    <property type="molecule type" value="Genomic_DNA"/>
</dbReference>
<dbReference type="PROSITE" id="PS51318">
    <property type="entry name" value="TAT"/>
    <property type="match status" value="1"/>
</dbReference>
<protein>
    <submittedName>
        <fullName evidence="10">Neocarzinostatin family protein</fullName>
    </submittedName>
</protein>
<dbReference type="AlphaFoldDB" id="A0A1M6K2I2"/>
<evidence type="ECO:0000256" key="8">
    <source>
        <dbReference type="SAM" id="SignalP"/>
    </source>
</evidence>
<dbReference type="GO" id="GO:0003677">
    <property type="term" value="F:DNA binding"/>
    <property type="evidence" value="ECO:0007669"/>
    <property type="project" value="UniProtKB-KW"/>
</dbReference>
<evidence type="ECO:0000259" key="9">
    <source>
        <dbReference type="Pfam" id="PF04213"/>
    </source>
</evidence>
<feature type="domain" description="Htaa" evidence="9">
    <location>
        <begin position="52"/>
        <end position="221"/>
    </location>
</feature>
<feature type="domain" description="Htaa" evidence="9">
    <location>
        <begin position="384"/>
        <end position="549"/>
    </location>
</feature>
<evidence type="ECO:0000256" key="3">
    <source>
        <dbReference type="ARBA" id="ARBA00023022"/>
    </source>
</evidence>
<dbReference type="STRING" id="758803.SAMN05421803_10719"/>
<feature type="chain" id="PRO_5012951862" evidence="8">
    <location>
        <begin position="44"/>
        <end position="641"/>
    </location>
</feature>
<keyword evidence="2" id="KW-0929">Antimicrobial</keyword>
<proteinExistence type="inferred from homology"/>
<dbReference type="RefSeq" id="WP_073379642.1">
    <property type="nucleotide sequence ID" value="NZ_FQZK01000007.1"/>
</dbReference>
<dbReference type="Pfam" id="PF00960">
    <property type="entry name" value="Neocarzinostat"/>
    <property type="match status" value="1"/>
</dbReference>
<dbReference type="Proteomes" id="UP000184452">
    <property type="component" value="Unassembled WGS sequence"/>
</dbReference>
<keyword evidence="7" id="KW-1133">Transmembrane helix</keyword>
<evidence type="ECO:0000256" key="2">
    <source>
        <dbReference type="ARBA" id="ARBA00022529"/>
    </source>
</evidence>
<organism evidence="10 11">
    <name type="scientific">Nocardiopsis flavescens</name>
    <dbReference type="NCBI Taxonomy" id="758803"/>
    <lineage>
        <taxon>Bacteria</taxon>
        <taxon>Bacillati</taxon>
        <taxon>Actinomycetota</taxon>
        <taxon>Actinomycetes</taxon>
        <taxon>Streptosporangiales</taxon>
        <taxon>Nocardiopsidaceae</taxon>
        <taxon>Nocardiopsis</taxon>
    </lineage>
</organism>
<keyword evidence="7" id="KW-0472">Membrane</keyword>
<feature type="signal peptide" evidence="8">
    <location>
        <begin position="1"/>
        <end position="43"/>
    </location>
</feature>
<keyword evidence="11" id="KW-1185">Reference proteome</keyword>
<evidence type="ECO:0000313" key="11">
    <source>
        <dbReference type="Proteomes" id="UP000184452"/>
    </source>
</evidence>
<name>A0A1M6K2I2_9ACTN</name>
<comment type="similarity">
    <text evidence="1">Belongs to the neocarzinostatin family.</text>
</comment>
<feature type="compositionally biased region" description="Gly residues" evidence="6">
    <location>
        <begin position="559"/>
        <end position="595"/>
    </location>
</feature>
<evidence type="ECO:0000313" key="10">
    <source>
        <dbReference type="EMBL" id="SHJ53189.1"/>
    </source>
</evidence>
<dbReference type="OrthoDB" id="7210788at2"/>
<reference evidence="10 11" key="1">
    <citation type="submission" date="2016-11" db="EMBL/GenBank/DDBJ databases">
        <authorList>
            <person name="Jaros S."/>
            <person name="Januszkiewicz K."/>
            <person name="Wedrychowicz H."/>
        </authorList>
    </citation>
    <scope>NUCLEOTIDE SEQUENCE [LARGE SCALE GENOMIC DNA]</scope>
    <source>
        <strain evidence="10 11">CGMCC 4.5723</strain>
    </source>
</reference>
<evidence type="ECO:0000256" key="4">
    <source>
        <dbReference type="ARBA" id="ARBA00023125"/>
    </source>
</evidence>
<feature type="region of interest" description="Disordered" evidence="6">
    <location>
        <begin position="348"/>
        <end position="385"/>
    </location>
</feature>
<keyword evidence="3" id="KW-0044">Antibiotic</keyword>
<dbReference type="InterPro" id="IPR006311">
    <property type="entry name" value="TAT_signal"/>
</dbReference>
<sequence length="641" mass="65048">MTSTTSSGTRGRARRALRALTAYAGVAALGGTLAVASAPAASADEVLQLSGGSATWGVKESFRNYVSGPIAHGGYAASDGATRLGSGLIDFPTAGGTVSKEDASGEVEFSGTVVFSGHDYGQGAVLEVRLSDPRVEFAQDTATVYADVTSREFLGANPNNPPGGLVEYGEVAVADLTGVEVDVEGEDLVFTSAAGTLNEEAVEPFANFYTAGTPVDALAFTAGIDDAGQNPDPVHDPRVTVAPTADLDPEGDSVTVSGTGFRPGSGVYVALTAIPQAADSYPAHWYGSGVWLRGDTAPDARGAFSTPLDVVGAFDKGGSSYDCLETQCYVAVFNDRNDLANRDQDVWTPVSFATETDPTDEPTDPTEEPTDPTDPEGPLTVHNGRADWGVRESFRTYIVGNIAKGTIETENGAGRNDDGTFSFTNGSGEVDLEASTADIGFEGTVLFQGHVYGDDDPLLYMTVENPRVVIEGAEGVLYADIVSKSLSDAELVTYEGVAFADLDLSGVQYDLTDGVLGWEPIPATLTAEGVPAFADFYGAGEQLDPITLTVSVDEDVKVPGGGGGGNGGNPGGGGGGNGGNPGGGDGDGDGDGGTKPPGLPNTGVALAGLLAAAAVAVGAGGVAVAASRRRPAGGDAEDTQE</sequence>
<evidence type="ECO:0000256" key="5">
    <source>
        <dbReference type="ARBA" id="ARBA00023157"/>
    </source>
</evidence>
<evidence type="ECO:0000256" key="6">
    <source>
        <dbReference type="SAM" id="MobiDB-lite"/>
    </source>
</evidence>
<accession>A0A1M6K2I2</accession>
<dbReference type="InterPro" id="IPR002186">
    <property type="entry name" value="Neocarzinostatin_fam"/>
</dbReference>
<dbReference type="GO" id="GO:0042742">
    <property type="term" value="P:defense response to bacterium"/>
    <property type="evidence" value="ECO:0007669"/>
    <property type="project" value="UniProtKB-KW"/>
</dbReference>
<evidence type="ECO:0000256" key="1">
    <source>
        <dbReference type="ARBA" id="ARBA00010648"/>
    </source>
</evidence>
<evidence type="ECO:0000256" key="7">
    <source>
        <dbReference type="SAM" id="Phobius"/>
    </source>
</evidence>
<gene>
    <name evidence="10" type="ORF">SAMN05421803_10719</name>
</gene>
<keyword evidence="4" id="KW-0238">DNA-binding</keyword>
<dbReference type="Pfam" id="PF04213">
    <property type="entry name" value="HtaA"/>
    <property type="match status" value="2"/>
</dbReference>
<dbReference type="SUPFAM" id="SSF49319">
    <property type="entry name" value="Actinoxanthin-like"/>
    <property type="match status" value="1"/>
</dbReference>
<dbReference type="Gene3D" id="2.60.40.230">
    <property type="entry name" value="Neocarzinostatin-like"/>
    <property type="match status" value="1"/>
</dbReference>
<dbReference type="InterPro" id="IPR007331">
    <property type="entry name" value="Htaa"/>
</dbReference>
<feature type="compositionally biased region" description="Acidic residues" evidence="6">
    <location>
        <begin position="357"/>
        <end position="374"/>
    </location>
</feature>
<keyword evidence="8" id="KW-0732">Signal</keyword>